<dbReference type="GO" id="GO:0097272">
    <property type="term" value="P:ammonium homeostasis"/>
    <property type="evidence" value="ECO:0007669"/>
    <property type="project" value="TreeGrafter"/>
</dbReference>
<dbReference type="EMBL" id="CP014692">
    <property type="protein sequence ID" value="AQS85215.1"/>
    <property type="molecule type" value="Genomic_DNA"/>
</dbReference>
<dbReference type="SUPFAM" id="SSF111352">
    <property type="entry name" value="Ammonium transporter"/>
    <property type="match status" value="1"/>
</dbReference>
<feature type="transmembrane region" description="Helical" evidence="5">
    <location>
        <begin position="348"/>
        <end position="368"/>
    </location>
</feature>
<keyword evidence="2 5" id="KW-0812">Transmembrane</keyword>
<dbReference type="GO" id="GO:0008519">
    <property type="term" value="F:ammonium channel activity"/>
    <property type="evidence" value="ECO:0007669"/>
    <property type="project" value="InterPro"/>
</dbReference>
<proteinExistence type="predicted"/>
<evidence type="ECO:0000313" key="7">
    <source>
        <dbReference type="EMBL" id="AQS85215.1"/>
    </source>
</evidence>
<evidence type="ECO:0000256" key="1">
    <source>
        <dbReference type="ARBA" id="ARBA00004141"/>
    </source>
</evidence>
<accession>A0A1U9KHC7</accession>
<dbReference type="KEGG" id="aace:A0U92_10935"/>
<dbReference type="Proteomes" id="UP000188937">
    <property type="component" value="Chromosome"/>
</dbReference>
<keyword evidence="4 5" id="KW-0472">Membrane</keyword>
<dbReference type="STRING" id="435.A0U92_10935"/>
<dbReference type="InterPro" id="IPR024041">
    <property type="entry name" value="NH4_transpt_AmtB-like_dom"/>
</dbReference>
<feature type="domain" description="Ammonium transporter AmtB-like" evidence="6">
    <location>
        <begin position="17"/>
        <end position="437"/>
    </location>
</feature>
<dbReference type="GO" id="GO:0005886">
    <property type="term" value="C:plasma membrane"/>
    <property type="evidence" value="ECO:0007669"/>
    <property type="project" value="TreeGrafter"/>
</dbReference>
<name>A0A1U9KHC7_ACEAC</name>
<dbReference type="PANTHER" id="PTHR11730:SF60">
    <property type="entry name" value="RH50, ISOFORM D"/>
    <property type="match status" value="1"/>
</dbReference>
<dbReference type="PANTHER" id="PTHR11730">
    <property type="entry name" value="AMMONIUM TRANSPORTER"/>
    <property type="match status" value="1"/>
</dbReference>
<evidence type="ECO:0000256" key="2">
    <source>
        <dbReference type="ARBA" id="ARBA00022692"/>
    </source>
</evidence>
<feature type="transmembrane region" description="Helical" evidence="5">
    <location>
        <begin position="117"/>
        <end position="135"/>
    </location>
</feature>
<dbReference type="RefSeq" id="WP_077813260.1">
    <property type="nucleotide sequence ID" value="NZ_CP014692.1"/>
</dbReference>
<reference evidence="7 8" key="1">
    <citation type="submission" date="2016-03" db="EMBL/GenBank/DDBJ databases">
        <title>Acetic acid bacteria sequencing.</title>
        <authorList>
            <person name="Brandt J."/>
            <person name="Jakob F."/>
            <person name="Vogel R.F."/>
        </authorList>
    </citation>
    <scope>NUCLEOTIDE SEQUENCE [LARGE SCALE GENOMIC DNA]</scope>
    <source>
        <strain evidence="7 8">TMW2.1153</strain>
    </source>
</reference>
<dbReference type="eggNOG" id="COG0004">
    <property type="taxonomic scope" value="Bacteria"/>
</dbReference>
<protein>
    <submittedName>
        <fullName evidence="7">Ammonium transporter</fullName>
    </submittedName>
</protein>
<feature type="transmembrane region" description="Helical" evidence="5">
    <location>
        <begin position="55"/>
        <end position="75"/>
    </location>
</feature>
<feature type="transmembrane region" description="Helical" evidence="5">
    <location>
        <begin position="266"/>
        <end position="285"/>
    </location>
</feature>
<organism evidence="7 8">
    <name type="scientific">Acetobacter aceti</name>
    <dbReference type="NCBI Taxonomy" id="435"/>
    <lineage>
        <taxon>Bacteria</taxon>
        <taxon>Pseudomonadati</taxon>
        <taxon>Pseudomonadota</taxon>
        <taxon>Alphaproteobacteria</taxon>
        <taxon>Acetobacterales</taxon>
        <taxon>Acetobacteraceae</taxon>
        <taxon>Acetobacter</taxon>
        <taxon>Acetobacter subgen. Acetobacter</taxon>
    </lineage>
</organism>
<keyword evidence="8" id="KW-1185">Reference proteome</keyword>
<feature type="transmembrane region" description="Helical" evidence="5">
    <location>
        <begin position="223"/>
        <end position="246"/>
    </location>
</feature>
<dbReference type="InterPro" id="IPR029020">
    <property type="entry name" value="Ammonium/urea_transptr"/>
</dbReference>
<dbReference type="OrthoDB" id="3639868at2"/>
<feature type="transmembrane region" description="Helical" evidence="5">
    <location>
        <begin position="12"/>
        <end position="34"/>
    </location>
</feature>
<evidence type="ECO:0000256" key="3">
    <source>
        <dbReference type="ARBA" id="ARBA00022989"/>
    </source>
</evidence>
<feature type="transmembrane region" description="Helical" evidence="5">
    <location>
        <begin position="292"/>
        <end position="312"/>
    </location>
</feature>
<feature type="transmembrane region" description="Helical" evidence="5">
    <location>
        <begin position="388"/>
        <end position="410"/>
    </location>
</feature>
<comment type="subcellular location">
    <subcellularLocation>
        <location evidence="1">Membrane</location>
        <topology evidence="1">Multi-pass membrane protein</topology>
    </subcellularLocation>
</comment>
<keyword evidence="3 5" id="KW-1133">Transmembrane helix</keyword>
<feature type="transmembrane region" description="Helical" evidence="5">
    <location>
        <begin position="318"/>
        <end position="336"/>
    </location>
</feature>
<dbReference type="Gene3D" id="1.10.3430.10">
    <property type="entry name" value="Ammonium transporter AmtB like domains"/>
    <property type="match status" value="1"/>
</dbReference>
<feature type="transmembrane region" description="Helical" evidence="5">
    <location>
        <begin position="147"/>
        <end position="165"/>
    </location>
</feature>
<sequence length="440" mass="46717">MFPEQVSTANILSAFIYVVSAVSVILVLIGLGLVDAGLVRKDNVLHCWVQKITTCMIGGLATFFVGDAIWQWQFYTAFGTPHPFWQALLDWWPGSAAMNTPAMAQDPRLVQGADTQQVFSVFFVTFAMATVALIHSGTVERIRSAPLYVMSLATGLIFCPLAAYLTWGPLSPLTNNGLHDFEGAVALYVFTGTWTLVTAWRMGPRAGVFTPDPEGLQPKPSNYGNIASGALFVFMAIPLIALGSTWITPGKTVYGITMVPTGLGVVLKNVFLALLGGGVSGAALAAFLRQPVWVFFGPIAGAVMTGTVFDVASSMESLAFGVIGPALAVIVSRLLVTLRIDEPKVAPLAFGPGIIGSLAGGFLHWGTATGGFTDLPPPYALGHAHITPLFQLVGIITVILLSAVPAYIVCRIFEATSGLRISRECERNGMDATYWGQEGG</sequence>
<evidence type="ECO:0000256" key="5">
    <source>
        <dbReference type="SAM" id="Phobius"/>
    </source>
</evidence>
<feature type="transmembrane region" description="Helical" evidence="5">
    <location>
        <begin position="185"/>
        <end position="202"/>
    </location>
</feature>
<evidence type="ECO:0000259" key="6">
    <source>
        <dbReference type="Pfam" id="PF00909"/>
    </source>
</evidence>
<gene>
    <name evidence="7" type="ORF">A0U92_10935</name>
</gene>
<evidence type="ECO:0000313" key="8">
    <source>
        <dbReference type="Proteomes" id="UP000188937"/>
    </source>
</evidence>
<evidence type="ECO:0000256" key="4">
    <source>
        <dbReference type="ARBA" id="ARBA00023136"/>
    </source>
</evidence>
<dbReference type="Pfam" id="PF00909">
    <property type="entry name" value="Ammonium_transp"/>
    <property type="match status" value="1"/>
</dbReference>
<dbReference type="AlphaFoldDB" id="A0A1U9KHC7"/>